<name>A0A0F4GZE7_9PEZI</name>
<evidence type="ECO:0000313" key="2">
    <source>
        <dbReference type="Proteomes" id="UP000033647"/>
    </source>
</evidence>
<organism evidence="1 2">
    <name type="scientific">Zymoseptoria brevis</name>
    <dbReference type="NCBI Taxonomy" id="1047168"/>
    <lineage>
        <taxon>Eukaryota</taxon>
        <taxon>Fungi</taxon>
        <taxon>Dikarya</taxon>
        <taxon>Ascomycota</taxon>
        <taxon>Pezizomycotina</taxon>
        <taxon>Dothideomycetes</taxon>
        <taxon>Dothideomycetidae</taxon>
        <taxon>Mycosphaerellales</taxon>
        <taxon>Mycosphaerellaceae</taxon>
        <taxon>Zymoseptoria</taxon>
    </lineage>
</organism>
<dbReference type="Proteomes" id="UP000033647">
    <property type="component" value="Unassembled WGS sequence"/>
</dbReference>
<gene>
    <name evidence="1" type="ORF">TI39_contig53g00003</name>
</gene>
<comment type="caution">
    <text evidence="1">The sequence shown here is derived from an EMBL/GenBank/DDBJ whole genome shotgun (WGS) entry which is preliminary data.</text>
</comment>
<dbReference type="OrthoDB" id="3649979at2759"/>
<evidence type="ECO:0000313" key="1">
    <source>
        <dbReference type="EMBL" id="KJY02413.1"/>
    </source>
</evidence>
<proteinExistence type="predicted"/>
<reference evidence="1 2" key="1">
    <citation type="submission" date="2015-03" db="EMBL/GenBank/DDBJ databases">
        <title>RNA-seq based gene annotation and comparative genomics of four Zymoseptoria species reveal species-specific pathogenicity related genes and transposable element activity.</title>
        <authorList>
            <person name="Grandaubert J."/>
            <person name="Bhattacharyya A."/>
            <person name="Stukenbrock E.H."/>
        </authorList>
    </citation>
    <scope>NUCLEOTIDE SEQUENCE [LARGE SCALE GENOMIC DNA]</scope>
    <source>
        <strain evidence="1 2">Zb18110</strain>
    </source>
</reference>
<keyword evidence="2" id="KW-1185">Reference proteome</keyword>
<sequence length="305" mass="35244">MTKRQDTSTVLFLCSGTFAASLRGLYNCNCVSHGICRSHSIFNKSIRLDDQPPVRPTKVPYLHLDQGQGGLHTFPYDAKDITNQVSELHWIGTHGCFTCVCLYIPIGEGQCFTAHIDAHNDYRDIREWITETDQEAESLKAYVKERLTAALPFLANGEYANNQLRSEAIILCPRREIYSLGGVKKHSTGWAVVEAVREFFRLEPGSHPTEFAQGFIVNALTHRKQMLRWKDEGMNEETMDRYDQLRRMIEEGKLSEKDEEYVDYVKRREQDSPGDHKYSKCLSDGHPEEWTLQYLQQTHSWVRYS</sequence>
<protein>
    <submittedName>
        <fullName evidence="1">Uncharacterized protein</fullName>
    </submittedName>
</protein>
<dbReference type="EMBL" id="LAFY01000050">
    <property type="protein sequence ID" value="KJY02413.1"/>
    <property type="molecule type" value="Genomic_DNA"/>
</dbReference>
<dbReference type="AlphaFoldDB" id="A0A0F4GZE7"/>
<accession>A0A0F4GZE7</accession>